<keyword evidence="5" id="KW-1185">Reference proteome</keyword>
<keyword evidence="2" id="KW-1133">Transmembrane helix</keyword>
<comment type="caution">
    <text evidence="4">The sequence shown here is derived from an EMBL/GenBank/DDBJ whole genome shotgun (WGS) entry which is preliminary data.</text>
</comment>
<dbReference type="InterPro" id="IPR036465">
    <property type="entry name" value="vWFA_dom_sf"/>
</dbReference>
<evidence type="ECO:0000256" key="1">
    <source>
        <dbReference type="SAM" id="MobiDB-lite"/>
    </source>
</evidence>
<evidence type="ECO:0000313" key="5">
    <source>
        <dbReference type="Proteomes" id="UP001354971"/>
    </source>
</evidence>
<dbReference type="SUPFAM" id="SSF53300">
    <property type="entry name" value="vWA-like"/>
    <property type="match status" value="1"/>
</dbReference>
<reference evidence="4 5" key="1">
    <citation type="submission" date="2024-01" db="EMBL/GenBank/DDBJ databases">
        <title>Hyphobacterium bacterium isolated from marine sediment.</title>
        <authorList>
            <person name="Zhao S."/>
        </authorList>
    </citation>
    <scope>NUCLEOTIDE SEQUENCE [LARGE SCALE GENOMIC DNA]</scope>
    <source>
        <strain evidence="5">HN65</strain>
    </source>
</reference>
<dbReference type="RefSeq" id="WP_330198307.1">
    <property type="nucleotide sequence ID" value="NZ_JAZDRP010000002.1"/>
</dbReference>
<dbReference type="InterPro" id="IPR051266">
    <property type="entry name" value="CLCR"/>
</dbReference>
<dbReference type="Gene3D" id="3.40.50.410">
    <property type="entry name" value="von Willebrand factor, type A domain"/>
    <property type="match status" value="2"/>
</dbReference>
<feature type="transmembrane region" description="Helical" evidence="2">
    <location>
        <begin position="20"/>
        <end position="41"/>
    </location>
</feature>
<name>A0ABU7LP13_9PROT</name>
<feature type="region of interest" description="Disordered" evidence="1">
    <location>
        <begin position="347"/>
        <end position="366"/>
    </location>
</feature>
<dbReference type="InterPro" id="IPR028087">
    <property type="entry name" value="Tad_N"/>
</dbReference>
<dbReference type="EMBL" id="JAZDRP010000002">
    <property type="protein sequence ID" value="MEE2525648.1"/>
    <property type="molecule type" value="Genomic_DNA"/>
</dbReference>
<keyword evidence="2" id="KW-0812">Transmembrane</keyword>
<feature type="compositionally biased region" description="Polar residues" evidence="1">
    <location>
        <begin position="356"/>
        <end position="366"/>
    </location>
</feature>
<evidence type="ECO:0000259" key="3">
    <source>
        <dbReference type="Pfam" id="PF13400"/>
    </source>
</evidence>
<gene>
    <name evidence="4" type="ORF">V0U79_04660</name>
</gene>
<keyword evidence="2" id="KW-0472">Membrane</keyword>
<proteinExistence type="predicted"/>
<feature type="region of interest" description="Disordered" evidence="1">
    <location>
        <begin position="220"/>
        <end position="262"/>
    </location>
</feature>
<sequence>MRAVLSNLGRFLRAKGGNVATIFSLALMPIAVMGGGAIDFAQAMNARGRLAEAFDAAALAVGSQTSLSTQDAERVALEYIEANYPAHEIGTVQAVTVNMDAASGTVIVSGQSRVNTTLLGLVGMDYIEVDWTSEVQRAHQNLELVMVLDNTGSMGGSRIQSLRSAAEMLTDILYDGARDPDDVMVGLVPFAATVNVGRQYEREWWLDPYGENPIHMEWAGDNNMGHGNDADGCDDPNPGLGQGPGNGRGQRDPNSPECNNESAAQSHWDLYDMLANESWDGCVEARALPYDIEDVEPSRSRPETLFVPFFAPDEPDNGNFRNSYLSDGRGLNGLLQIMSSLDRYDGGRVSRGGPNSGCTTTPVTPMTNDRRTVQDAISAMGASGNTNIPNGISWGIRLLSPQEPFTEGAAYDDRDTVKAMVILTDGDNVLSGHNSALMSRYNAYGYIADGRLGVRTSSSSRLSDALDERTAAACVYARQQGIRVYTITFQVRSQSTRELMEACASHPSLYFDSPSNEALQQTFEVIAGDLSNLRLTR</sequence>
<accession>A0ABU7LP13</accession>
<dbReference type="PANTHER" id="PTHR10579">
    <property type="entry name" value="CALCIUM-ACTIVATED CHLORIDE CHANNEL REGULATOR"/>
    <property type="match status" value="1"/>
</dbReference>
<protein>
    <submittedName>
        <fullName evidence="4">Pilus assembly protein</fullName>
    </submittedName>
</protein>
<evidence type="ECO:0000313" key="4">
    <source>
        <dbReference type="EMBL" id="MEE2525648.1"/>
    </source>
</evidence>
<dbReference type="Proteomes" id="UP001354971">
    <property type="component" value="Unassembled WGS sequence"/>
</dbReference>
<evidence type="ECO:0000256" key="2">
    <source>
        <dbReference type="SAM" id="Phobius"/>
    </source>
</evidence>
<dbReference type="PANTHER" id="PTHR10579:SF43">
    <property type="entry name" value="ZINC FINGER (C3HC4-TYPE RING FINGER) FAMILY PROTEIN"/>
    <property type="match status" value="1"/>
</dbReference>
<organism evidence="4 5">
    <name type="scientific">Hyphobacterium lacteum</name>
    <dbReference type="NCBI Taxonomy" id="3116575"/>
    <lineage>
        <taxon>Bacteria</taxon>
        <taxon>Pseudomonadati</taxon>
        <taxon>Pseudomonadota</taxon>
        <taxon>Alphaproteobacteria</taxon>
        <taxon>Maricaulales</taxon>
        <taxon>Maricaulaceae</taxon>
        <taxon>Hyphobacterium</taxon>
    </lineage>
</organism>
<feature type="domain" description="Putative Flp pilus-assembly TadG-like N-terminal" evidence="3">
    <location>
        <begin position="17"/>
        <end position="63"/>
    </location>
</feature>
<dbReference type="Pfam" id="PF13400">
    <property type="entry name" value="Tad"/>
    <property type="match status" value="1"/>
</dbReference>